<comment type="similarity">
    <text evidence="1">Belongs to the selenium-binding protein family.</text>
</comment>
<dbReference type="SUPFAM" id="SSF75011">
    <property type="entry name" value="3-carboxy-cis,cis-mucoante lactonizing enzyme"/>
    <property type="match status" value="1"/>
</dbReference>
<reference evidence="3 4" key="1">
    <citation type="submission" date="2015-04" db="EMBL/GenBank/DDBJ databases">
        <title>Lasius niger genome sequencing.</title>
        <authorList>
            <person name="Konorov E.A."/>
            <person name="Nikitin M.A."/>
            <person name="Kirill M.V."/>
            <person name="Chang P."/>
        </authorList>
    </citation>
    <scope>NUCLEOTIDE SEQUENCE [LARGE SCALE GENOMIC DNA]</scope>
    <source>
        <tissue evidence="3">Whole</tissue>
    </source>
</reference>
<dbReference type="EMBL" id="LBMM01000708">
    <property type="protein sequence ID" value="KMQ97678.1"/>
    <property type="molecule type" value="Genomic_DNA"/>
</dbReference>
<dbReference type="Proteomes" id="UP000036403">
    <property type="component" value="Unassembled WGS sequence"/>
</dbReference>
<keyword evidence="4" id="KW-1185">Reference proteome</keyword>
<accession>A0A0J7L549</accession>
<gene>
    <name evidence="3" type="ORF">RF55_1977</name>
</gene>
<proteinExistence type="inferred from homology"/>
<protein>
    <submittedName>
        <fullName evidence="3">Selenium-binding protein 1-a</fullName>
    </submittedName>
</protein>
<dbReference type="GO" id="GO:0008430">
    <property type="term" value="F:selenium binding"/>
    <property type="evidence" value="ECO:0007669"/>
    <property type="project" value="InterPro"/>
</dbReference>
<comment type="caution">
    <text evidence="3">The sequence shown here is derived from an EMBL/GenBank/DDBJ whole genome shotgun (WGS) entry which is preliminary data.</text>
</comment>
<name>A0A0J7L549_LASNI</name>
<sequence>MTLACRGPGYRSPRTAMLEGPREKLLYVIGIHTDPEKADVLCTIDVDPDSSTYCQVLEPKEMHKYGISTPHTSHCLPTGEIAISTMGNLNGDGLGEFFCIDAETLEVKNTWTRGDVKANFGYDFWYQPYHDALVATEWGAPRVFKKGYIPEDVYNPKIYGRSLNIYSWNERKLKQTINLGEDGIAPLEVRFLHDPLAAEGFVGCAVTSNVYRFYKAEDNSWKTEKVIQVLPKKVEGWVTPLMSVTILFIYVSLSVDDLEEIMKSSFALSGMITDILLSLDDKYLYLSNWLHGDVRQYDISDTRNPKLTGQVFLGGSILSDSQIRVIQDEEMNSQPDPVHVKGRRLYGAPQMLQLSLDGRRLYVTTSIFKPWDKQFYPDLLKYGSTMMKLDIDVENGGMKLDHQFLVDFGTDKSDILLAHEMRYPGGDCTSDIWLPEK</sequence>
<dbReference type="OrthoDB" id="10252446at2759"/>
<evidence type="ECO:0000313" key="4">
    <source>
        <dbReference type="Proteomes" id="UP000036403"/>
    </source>
</evidence>
<organism evidence="3 4">
    <name type="scientific">Lasius niger</name>
    <name type="common">Black garden ant</name>
    <dbReference type="NCBI Taxonomy" id="67767"/>
    <lineage>
        <taxon>Eukaryota</taxon>
        <taxon>Metazoa</taxon>
        <taxon>Ecdysozoa</taxon>
        <taxon>Arthropoda</taxon>
        <taxon>Hexapoda</taxon>
        <taxon>Insecta</taxon>
        <taxon>Pterygota</taxon>
        <taxon>Neoptera</taxon>
        <taxon>Endopterygota</taxon>
        <taxon>Hymenoptera</taxon>
        <taxon>Apocrita</taxon>
        <taxon>Aculeata</taxon>
        <taxon>Formicoidea</taxon>
        <taxon>Formicidae</taxon>
        <taxon>Formicinae</taxon>
        <taxon>Lasius</taxon>
        <taxon>Lasius</taxon>
    </lineage>
</organism>
<dbReference type="PANTHER" id="PTHR23300">
    <property type="entry name" value="METHANETHIOL OXIDASE"/>
    <property type="match status" value="1"/>
</dbReference>
<evidence type="ECO:0000313" key="3">
    <source>
        <dbReference type="EMBL" id="KMQ97678.1"/>
    </source>
</evidence>
<evidence type="ECO:0000256" key="2">
    <source>
        <dbReference type="ARBA" id="ARBA00023266"/>
    </source>
</evidence>
<dbReference type="PaxDb" id="67767-A0A0J7L549"/>
<keyword evidence="2" id="KW-0711">Selenium</keyword>
<dbReference type="AlphaFoldDB" id="A0A0J7L549"/>
<dbReference type="InterPro" id="IPR008826">
    <property type="entry name" value="Se-bd"/>
</dbReference>
<evidence type="ECO:0000256" key="1">
    <source>
        <dbReference type="ARBA" id="ARBA00005606"/>
    </source>
</evidence>
<dbReference type="Pfam" id="PF05694">
    <property type="entry name" value="SBP56"/>
    <property type="match status" value="1"/>
</dbReference>
<dbReference type="PANTHER" id="PTHR23300:SF0">
    <property type="entry name" value="METHANETHIOL OXIDASE"/>
    <property type="match status" value="1"/>
</dbReference>
<dbReference type="STRING" id="67767.A0A0J7L549"/>